<organism evidence="9 10">
    <name type="scientific">Frankia alni (strain DSM 45986 / CECT 9034 / ACN14a)</name>
    <dbReference type="NCBI Taxonomy" id="326424"/>
    <lineage>
        <taxon>Bacteria</taxon>
        <taxon>Bacillati</taxon>
        <taxon>Actinomycetota</taxon>
        <taxon>Actinomycetes</taxon>
        <taxon>Frankiales</taxon>
        <taxon>Frankiaceae</taxon>
        <taxon>Frankia</taxon>
    </lineage>
</organism>
<comment type="similarity">
    <text evidence="2">Belongs to the ATP-dependent AMP-binding enzyme family.</text>
</comment>
<evidence type="ECO:0000256" key="2">
    <source>
        <dbReference type="ARBA" id="ARBA00006432"/>
    </source>
</evidence>
<dbReference type="Gene3D" id="3.40.50.980">
    <property type="match status" value="2"/>
</dbReference>
<dbReference type="InterPro" id="IPR010071">
    <property type="entry name" value="AA_adenyl_dom"/>
</dbReference>
<feature type="region of interest" description="Disordered" evidence="7">
    <location>
        <begin position="937"/>
        <end position="958"/>
    </location>
</feature>
<dbReference type="EMBL" id="CT573213">
    <property type="protein sequence ID" value="CAJ62812.1"/>
    <property type="molecule type" value="Genomic_DNA"/>
</dbReference>
<dbReference type="PROSITE" id="PS00012">
    <property type="entry name" value="PHOSPHOPANTETHEINE"/>
    <property type="match status" value="1"/>
</dbReference>
<dbReference type="PROSITE" id="PS50075">
    <property type="entry name" value="CARRIER"/>
    <property type="match status" value="1"/>
</dbReference>
<dbReference type="GO" id="GO:0003824">
    <property type="term" value="F:catalytic activity"/>
    <property type="evidence" value="ECO:0007669"/>
    <property type="project" value="InterPro"/>
</dbReference>
<dbReference type="GO" id="GO:0031177">
    <property type="term" value="F:phosphopantetheine binding"/>
    <property type="evidence" value="ECO:0007669"/>
    <property type="project" value="InterPro"/>
</dbReference>
<evidence type="ECO:0000256" key="4">
    <source>
        <dbReference type="ARBA" id="ARBA00022553"/>
    </source>
</evidence>
<dbReference type="InterPro" id="IPR010060">
    <property type="entry name" value="NRPS_synth"/>
</dbReference>
<dbReference type="KEGG" id="fal:FRAAL4170"/>
<sequence length="1531" mass="160215">MWSLQNLDPCTTGYNVRLALDLTGPVRADALRAAAEAVVARHDVLRTTYRMDGAGQVVQVVHPALAPVVDQRDLTDLPAGERSARAGELCAALAATPFDLSADSPLRLGLFTTGPQALTLIVVAHHIAWDDSTTAIFFGELVAFLRDRCAVLPAAPQFADVALRPVTEDPAAGLAFWRGVLDPPPEPLVLPELTAADRGAGGVDQTRVLGAGLAARFREAAREHRASTFMILTAAVAVLLRRYGGARDVVIGVPVVNRDVDGGAEVVGYLGNTIPLRLRLDDADTFAAVVAQARRVCLAAYAHQDVDLDDIGRAADPERARGDAALFGVVLSLRASMLEPFRAAGISARRRHVPGDDARFDLTLAVEIDGDTVTVEANHPSTGPARALVARLLGHLDRLLDVVLARPDVALRDIELLGDTERDQLLVAWNDTAAVPAPQLLPERFAAQAAAAPDAPAVLADGERLTYRQLDRRANRLARLLVEHGAGPESVVALGIPRSADMVVAVLAVARAGASYVPVDPDYPPDRVRLMLTDSRPVLLLTTAAGQGALPAVDGLRAVLLDAADTLARLGALPDHDLTDAELVAPLHPEHPAYVIYTSGSTGVPKGVVVAHRALANHLDWAVARFPGLAGHTLMHSSISFDFSVTPLLATLTCGGAVELCADSPDAIARAAGAATFLKITPSHLPLLASVRFADDGPRTLVIAGEELRGEALDQWKWRRPADDRFAVINEYGPTETTVGALLHPVDAAPDGTGTVGAVPVGSPVANTTCHVLDENLRLAPLGVPGELYIGGAQLARGYLNRPGLSASRFVADPYGPPGARLYRTGDLMRRLPSGALQFLGRVDDQVKIRGHRVELGEIESVLLAAPGVAQATVAARTDGPGGRYLAAYLVLADGAQPDAAALRAHAAATLPDHMVPATLTFLPALPLSPSGKVDRRALPAPRFGADPAAASPARPPASGAETTLAALFADILGVESVRLDTSFFELGGDSILAIRLVSRARREGLPFTPREVFAHRTVESLAAAATTVVTDADGGPTAAPGDADGVGPVELTPIMRAFAERGPLADEHRMSVVVELPAAPAAAALERALQAVLDRHDALRARLDRAAAPPALTFGPVGSVPAASVLRRVTTDGPVSADRVEDELAAAASRLAPADGRVLQAVLLDAGPARPARLLLVAHHLVVDGVSWRIIVEDLAGACQDAAADREPALAPVPTSFRTWARGLARAAAARSAETARWRELLDGPDGLLGRRRADPARDTWSTVRTHTVRLAPDVAEPLLTSVPAAFFAGVDDVLLAGLALALGSWPAAPEDAGRCALVLLEGHGRQEAAVAGSDLARTVGWFTSQHPVRLDTRGVDLDDALAGGPAAGTVIKRVKEHLRSLPDHGIGYGMLRHLDPDSAAQLAARPVPQIGFNYLGRFEPSGGAGWRVAADGVGAAYGPGMPLPAGLVVNAVTEDTPEGPRLVAHWMYAEGLFDAAPVADLAARWCAALEALVRHAAGAGAGGRTPSDLSLVSLDQNQLDALEAMWRTT</sequence>
<dbReference type="InterPro" id="IPR006162">
    <property type="entry name" value="Ppantetheine_attach_site"/>
</dbReference>
<dbReference type="Gene3D" id="3.30.559.10">
    <property type="entry name" value="Chloramphenicol acetyltransferase-like domain"/>
    <property type="match status" value="2"/>
</dbReference>
<feature type="compositionally biased region" description="Low complexity" evidence="7">
    <location>
        <begin position="945"/>
        <end position="958"/>
    </location>
</feature>
<dbReference type="InterPro" id="IPR000873">
    <property type="entry name" value="AMP-dep_synth/lig_dom"/>
</dbReference>
<dbReference type="PROSITE" id="PS00455">
    <property type="entry name" value="AMP_BINDING"/>
    <property type="match status" value="1"/>
</dbReference>
<dbReference type="FunFam" id="3.30.300.30:FF:000010">
    <property type="entry name" value="Enterobactin synthetase component F"/>
    <property type="match status" value="1"/>
</dbReference>
<evidence type="ECO:0000313" key="10">
    <source>
        <dbReference type="Proteomes" id="UP000000657"/>
    </source>
</evidence>
<dbReference type="NCBIfam" id="TIGR01733">
    <property type="entry name" value="AA-adenyl-dom"/>
    <property type="match status" value="1"/>
</dbReference>
<dbReference type="InterPro" id="IPR036736">
    <property type="entry name" value="ACP-like_sf"/>
</dbReference>
<evidence type="ECO:0000256" key="6">
    <source>
        <dbReference type="ARBA" id="ARBA00023194"/>
    </source>
</evidence>
<dbReference type="SUPFAM" id="SSF47336">
    <property type="entry name" value="ACP-like"/>
    <property type="match status" value="1"/>
</dbReference>
<keyword evidence="4" id="KW-0597">Phosphoprotein</keyword>
<comment type="cofactor">
    <cofactor evidence="1">
        <name>pantetheine 4'-phosphate</name>
        <dbReference type="ChEBI" id="CHEBI:47942"/>
    </cofactor>
</comment>
<protein>
    <submittedName>
        <fullName evidence="9">Non-ribosomal peptide synthetase (Partial)</fullName>
    </submittedName>
</protein>
<dbReference type="SUPFAM" id="SSF56801">
    <property type="entry name" value="Acetyl-CoA synthetase-like"/>
    <property type="match status" value="1"/>
</dbReference>
<dbReference type="InterPro" id="IPR020845">
    <property type="entry name" value="AMP-binding_CS"/>
</dbReference>
<dbReference type="eggNOG" id="COG1020">
    <property type="taxonomic scope" value="Bacteria"/>
</dbReference>
<dbReference type="CDD" id="cd05930">
    <property type="entry name" value="A_NRPS"/>
    <property type="match status" value="1"/>
</dbReference>
<dbReference type="HOGENOM" id="CLU_000022_2_2_11"/>
<dbReference type="Gene3D" id="3.30.559.30">
    <property type="entry name" value="Nonribosomal peptide synthetase, condensation domain"/>
    <property type="match status" value="2"/>
</dbReference>
<dbReference type="Gene3D" id="2.30.38.10">
    <property type="entry name" value="Luciferase, Domain 3"/>
    <property type="match status" value="1"/>
</dbReference>
<evidence type="ECO:0000256" key="1">
    <source>
        <dbReference type="ARBA" id="ARBA00001957"/>
    </source>
</evidence>
<reference evidence="9 10" key="1">
    <citation type="journal article" date="2007" name="Genome Res.">
        <title>Genome characteristics of facultatively symbiotic Frankia sp. strains reflect host range and host plant biogeography.</title>
        <authorList>
            <person name="Normand P."/>
            <person name="Lapierre P."/>
            <person name="Tisa L.S."/>
            <person name="Gogarten J.P."/>
            <person name="Alloisio N."/>
            <person name="Bagnarol E."/>
            <person name="Bassi C.A."/>
            <person name="Berry A.M."/>
            <person name="Bickhart D.M."/>
            <person name="Choisne N."/>
            <person name="Couloux A."/>
            <person name="Cournoyer B."/>
            <person name="Cruveiller S."/>
            <person name="Daubin V."/>
            <person name="Demange N."/>
            <person name="Francino M.P."/>
            <person name="Goltsman E."/>
            <person name="Huang Y."/>
            <person name="Kopp O.R."/>
            <person name="Labarre L."/>
            <person name="Lapidus A."/>
            <person name="Lavire C."/>
            <person name="Marechal J."/>
            <person name="Martinez M."/>
            <person name="Mastronunzio J.E."/>
            <person name="Mullin B.C."/>
            <person name="Niemann J."/>
            <person name="Pujic P."/>
            <person name="Rawnsley T."/>
            <person name="Rouy Z."/>
            <person name="Schenowitz C."/>
            <person name="Sellstedt A."/>
            <person name="Tavares F."/>
            <person name="Tomkins J.P."/>
            <person name="Vallenet D."/>
            <person name="Valverde C."/>
            <person name="Wall L.G."/>
            <person name="Wang Y."/>
            <person name="Medigue C."/>
            <person name="Benson D.R."/>
        </authorList>
    </citation>
    <scope>NUCLEOTIDE SEQUENCE [LARGE SCALE GENOMIC DNA]</scope>
    <source>
        <strain evidence="10">DSM 45986 / CECT 9034 / ACN14a</strain>
    </source>
</reference>
<evidence type="ECO:0000256" key="3">
    <source>
        <dbReference type="ARBA" id="ARBA00022450"/>
    </source>
</evidence>
<dbReference type="GO" id="GO:0017000">
    <property type="term" value="P:antibiotic biosynthetic process"/>
    <property type="evidence" value="ECO:0007669"/>
    <property type="project" value="UniProtKB-KW"/>
</dbReference>
<dbReference type="GO" id="GO:0005737">
    <property type="term" value="C:cytoplasm"/>
    <property type="evidence" value="ECO:0007669"/>
    <property type="project" value="TreeGrafter"/>
</dbReference>
<dbReference type="InterPro" id="IPR020806">
    <property type="entry name" value="PKS_PP-bd"/>
</dbReference>
<proteinExistence type="inferred from homology"/>
<dbReference type="PANTHER" id="PTHR45527">
    <property type="entry name" value="NONRIBOSOMAL PEPTIDE SYNTHETASE"/>
    <property type="match status" value="1"/>
</dbReference>
<dbReference type="GO" id="GO:0044550">
    <property type="term" value="P:secondary metabolite biosynthetic process"/>
    <property type="evidence" value="ECO:0007669"/>
    <property type="project" value="TreeGrafter"/>
</dbReference>
<keyword evidence="3" id="KW-0596">Phosphopantetheine</keyword>
<dbReference type="Pfam" id="PF00501">
    <property type="entry name" value="AMP-binding"/>
    <property type="match status" value="1"/>
</dbReference>
<dbReference type="Gene3D" id="3.30.300.30">
    <property type="match status" value="1"/>
</dbReference>
<dbReference type="Proteomes" id="UP000000657">
    <property type="component" value="Chromosome"/>
</dbReference>
<dbReference type="SMART" id="SM00823">
    <property type="entry name" value="PKS_PP"/>
    <property type="match status" value="1"/>
</dbReference>
<dbReference type="Pfam" id="PF00668">
    <property type="entry name" value="Condensation"/>
    <property type="match status" value="2"/>
</dbReference>
<feature type="domain" description="Carrier" evidence="8">
    <location>
        <begin position="956"/>
        <end position="1030"/>
    </location>
</feature>
<dbReference type="FunFam" id="2.30.38.10:FF:000001">
    <property type="entry name" value="Non-ribosomal peptide synthetase PvdI"/>
    <property type="match status" value="1"/>
</dbReference>
<keyword evidence="10" id="KW-1185">Reference proteome</keyword>
<dbReference type="STRING" id="326424.FRAAL4170"/>
<dbReference type="NCBIfam" id="TIGR01720">
    <property type="entry name" value="NRPS-para261"/>
    <property type="match status" value="1"/>
</dbReference>
<dbReference type="Pfam" id="PF00550">
    <property type="entry name" value="PP-binding"/>
    <property type="match status" value="1"/>
</dbReference>
<evidence type="ECO:0000256" key="7">
    <source>
        <dbReference type="SAM" id="MobiDB-lite"/>
    </source>
</evidence>
<dbReference type="InterPro" id="IPR025110">
    <property type="entry name" value="AMP-bd_C"/>
</dbReference>
<dbReference type="FunFam" id="3.40.50.980:FF:000001">
    <property type="entry name" value="Non-ribosomal peptide synthetase"/>
    <property type="match status" value="1"/>
</dbReference>
<dbReference type="InterPro" id="IPR009081">
    <property type="entry name" value="PP-bd_ACP"/>
</dbReference>
<evidence type="ECO:0000259" key="8">
    <source>
        <dbReference type="PROSITE" id="PS50075"/>
    </source>
</evidence>
<accession>Q0RI59</accession>
<keyword evidence="5" id="KW-0677">Repeat</keyword>
<dbReference type="Pfam" id="PF13193">
    <property type="entry name" value="AMP-binding_C"/>
    <property type="match status" value="1"/>
</dbReference>
<dbReference type="Gene3D" id="1.10.1200.10">
    <property type="entry name" value="ACP-like"/>
    <property type="match status" value="1"/>
</dbReference>
<evidence type="ECO:0000256" key="5">
    <source>
        <dbReference type="ARBA" id="ARBA00022737"/>
    </source>
</evidence>
<name>Q0RI59_FRAAA</name>
<evidence type="ECO:0000313" key="9">
    <source>
        <dbReference type="EMBL" id="CAJ62812.1"/>
    </source>
</evidence>
<dbReference type="OrthoDB" id="4506464at2"/>
<gene>
    <name evidence="9" type="ordered locus">FRAAL4170</name>
</gene>
<dbReference type="InterPro" id="IPR023213">
    <property type="entry name" value="CAT-like_dom_sf"/>
</dbReference>
<dbReference type="FunFam" id="1.10.1200.10:FF:000005">
    <property type="entry name" value="Nonribosomal peptide synthetase 1"/>
    <property type="match status" value="1"/>
</dbReference>
<keyword evidence="6" id="KW-0045">Antibiotic biosynthesis</keyword>
<dbReference type="PANTHER" id="PTHR45527:SF1">
    <property type="entry name" value="FATTY ACID SYNTHASE"/>
    <property type="match status" value="1"/>
</dbReference>
<dbReference type="GO" id="GO:0008610">
    <property type="term" value="P:lipid biosynthetic process"/>
    <property type="evidence" value="ECO:0007669"/>
    <property type="project" value="UniProtKB-ARBA"/>
</dbReference>
<dbReference type="GO" id="GO:0043041">
    <property type="term" value="P:amino acid activation for nonribosomal peptide biosynthetic process"/>
    <property type="evidence" value="ECO:0007669"/>
    <property type="project" value="TreeGrafter"/>
</dbReference>
<dbReference type="InterPro" id="IPR045851">
    <property type="entry name" value="AMP-bd_C_sf"/>
</dbReference>
<dbReference type="InterPro" id="IPR001242">
    <property type="entry name" value="Condensation_dom"/>
</dbReference>
<dbReference type="SUPFAM" id="SSF52777">
    <property type="entry name" value="CoA-dependent acyltransferases"/>
    <property type="match status" value="4"/>
</dbReference>